<keyword evidence="6" id="KW-0808">Transferase</keyword>
<keyword evidence="1 3" id="KW-0547">Nucleotide-binding</keyword>
<dbReference type="PANTHER" id="PTHR24346:SF110">
    <property type="entry name" value="NON-SPECIFIC SERINE_THREONINE PROTEIN KINASE"/>
    <property type="match status" value="1"/>
</dbReference>
<dbReference type="PROSITE" id="PS00108">
    <property type="entry name" value="PROTEIN_KINASE_ST"/>
    <property type="match status" value="1"/>
</dbReference>
<feature type="compositionally biased region" description="Low complexity" evidence="4">
    <location>
        <begin position="623"/>
        <end position="632"/>
    </location>
</feature>
<feature type="compositionally biased region" description="Acidic residues" evidence="4">
    <location>
        <begin position="766"/>
        <end position="776"/>
    </location>
</feature>
<evidence type="ECO:0000259" key="5">
    <source>
        <dbReference type="PROSITE" id="PS50011"/>
    </source>
</evidence>
<keyword evidence="7" id="KW-1185">Reference proteome</keyword>
<feature type="compositionally biased region" description="Polar residues" evidence="4">
    <location>
        <begin position="747"/>
        <end position="757"/>
    </location>
</feature>
<dbReference type="InterPro" id="IPR000719">
    <property type="entry name" value="Prot_kinase_dom"/>
</dbReference>
<dbReference type="InterPro" id="IPR008271">
    <property type="entry name" value="Ser/Thr_kinase_AS"/>
</dbReference>
<dbReference type="EMBL" id="MU251397">
    <property type="protein sequence ID" value="KAG9236891.1"/>
    <property type="molecule type" value="Genomic_DNA"/>
</dbReference>
<feature type="binding site" evidence="3">
    <location>
        <position position="69"/>
    </location>
    <ligand>
        <name>ATP</name>
        <dbReference type="ChEBI" id="CHEBI:30616"/>
    </ligand>
</feature>
<dbReference type="CDD" id="cd14003">
    <property type="entry name" value="STKc_AMPK-like"/>
    <property type="match status" value="1"/>
</dbReference>
<feature type="region of interest" description="Disordered" evidence="4">
    <location>
        <begin position="353"/>
        <end position="475"/>
    </location>
</feature>
<dbReference type="InterPro" id="IPR017441">
    <property type="entry name" value="Protein_kinase_ATP_BS"/>
</dbReference>
<dbReference type="FunFam" id="1.10.510.10:FF:000434">
    <property type="entry name" value="Serine/threonine protein kinase"/>
    <property type="match status" value="1"/>
</dbReference>
<dbReference type="PANTHER" id="PTHR24346">
    <property type="entry name" value="MAP/MICROTUBULE AFFINITY-REGULATING KINASE"/>
    <property type="match status" value="1"/>
</dbReference>
<feature type="compositionally biased region" description="Basic and acidic residues" evidence="4">
    <location>
        <begin position="396"/>
        <end position="405"/>
    </location>
</feature>
<feature type="domain" description="Protein kinase" evidence="5">
    <location>
        <begin position="39"/>
        <end position="286"/>
    </location>
</feature>
<proteinExistence type="predicted"/>
<evidence type="ECO:0000313" key="7">
    <source>
        <dbReference type="Proteomes" id="UP000824998"/>
    </source>
</evidence>
<evidence type="ECO:0000256" key="2">
    <source>
        <dbReference type="ARBA" id="ARBA00022840"/>
    </source>
</evidence>
<dbReference type="Gene3D" id="1.10.510.10">
    <property type="entry name" value="Transferase(Phosphotransferase) domain 1"/>
    <property type="match status" value="1"/>
</dbReference>
<name>A0A9P7YNT5_9HELO</name>
<feature type="compositionally biased region" description="Polar residues" evidence="4">
    <location>
        <begin position="536"/>
        <end position="553"/>
    </location>
</feature>
<keyword evidence="6" id="KW-0723">Serine/threonine-protein kinase</keyword>
<dbReference type="InterPro" id="IPR011009">
    <property type="entry name" value="Kinase-like_dom_sf"/>
</dbReference>
<evidence type="ECO:0000256" key="1">
    <source>
        <dbReference type="ARBA" id="ARBA00022741"/>
    </source>
</evidence>
<feature type="region of interest" description="Disordered" evidence="4">
    <location>
        <begin position="527"/>
        <end position="685"/>
    </location>
</feature>
<protein>
    <submittedName>
        <fullName evidence="6">Serine/threonine protein kinase-like protein</fullName>
    </submittedName>
</protein>
<feature type="compositionally biased region" description="Basic residues" evidence="4">
    <location>
        <begin position="406"/>
        <end position="415"/>
    </location>
</feature>
<sequence length="808" mass="89253">MQTARHKAEAQGRKAKLANSYHELLEEFSSKDLRTVGNYSLGRLIGKGSFGKVYLASHKLTNGSKVVLKSANKDDSNLAREIHHHRQFLHPHIARLYEVIVTESLVWLVLEYCPGDELYNYLLKNGPLPVDKVQRIFTQLVGAVTYVHNSSCVHRDLKLENILLDKNENVKLVDFGFTREYEGKASYLQTFCGTVCYSAPEMLKGEKYAGEKVDVWSLGVILYALLCGELPFDDDDDNVTRTKILTAEPKWPDHITPDARSLMNILLSKRPLLRPALSDILTHPFLAEHAPQQQAILKIQQPPPFTTALEKDTLERMRSAGVDIDQVIENVLGRRCDALAGWWSLLIEKEERKQARRERKRKEREAENRASRRLSAASSRLERMAPTLTGVDEEGQELRLSDPPRSRGRKERRSAHYPELILTGLPGLPENAQLDSPDVATPPPPIEKDSIRSTSSSRHRRPIPPPKEGTIRGARSRGSTLQLVTANNDLLSPHTNGFSPRPQRRKHQHAFINHLAHWKNWLLDNAKRAKSPGKKASQSTPDLLTKSANSSRTGPKEPSPRPATSKTPPLARPLLQPTPPSHPPVARVFSTPTNKRHSISPAPLTPRGSAFRRSSTGLRGRKSTSSSVSSVRTIHHHHHTHSKASSTSSNGSVSTSKISIPTRSPHHSVKVLPATPTTGSFPSNIRVVRQPPISTFNEGVSWGNNGSSNSTFGGGGLVFAKRKKNLFKGPNLNTSSPSGGPSGSGIRTGSHSRSTSVAGRRSGEIIQEEDEDEIEEVEHFSPITGSGLVEETIFPPGETPAPTPRILP</sequence>
<evidence type="ECO:0000256" key="3">
    <source>
        <dbReference type="PROSITE-ProRule" id="PRU10141"/>
    </source>
</evidence>
<evidence type="ECO:0000313" key="6">
    <source>
        <dbReference type="EMBL" id="KAG9236891.1"/>
    </source>
</evidence>
<dbReference type="Pfam" id="PF00069">
    <property type="entry name" value="Pkinase"/>
    <property type="match status" value="1"/>
</dbReference>
<dbReference type="PROSITE" id="PS50011">
    <property type="entry name" value="PROTEIN_KINASE_DOM"/>
    <property type="match status" value="1"/>
</dbReference>
<feature type="compositionally biased region" description="Low complexity" evidence="4">
    <location>
        <begin position="643"/>
        <end position="660"/>
    </location>
</feature>
<comment type="caution">
    <text evidence="6">The sequence shown here is derived from an EMBL/GenBank/DDBJ whole genome shotgun (WGS) entry which is preliminary data.</text>
</comment>
<feature type="compositionally biased region" description="Basic residues" evidence="4">
    <location>
        <begin position="633"/>
        <end position="642"/>
    </location>
</feature>
<gene>
    <name evidence="6" type="ORF">BJ875DRAFT_198687</name>
</gene>
<feature type="region of interest" description="Disordered" evidence="4">
    <location>
        <begin position="728"/>
        <end position="808"/>
    </location>
</feature>
<dbReference type="GO" id="GO:0005524">
    <property type="term" value="F:ATP binding"/>
    <property type="evidence" value="ECO:0007669"/>
    <property type="project" value="UniProtKB-UniRule"/>
</dbReference>
<dbReference type="OrthoDB" id="942095at2759"/>
<feature type="compositionally biased region" description="Pro residues" evidence="4">
    <location>
        <begin position="797"/>
        <end position="808"/>
    </location>
</feature>
<dbReference type="GO" id="GO:0005737">
    <property type="term" value="C:cytoplasm"/>
    <property type="evidence" value="ECO:0007669"/>
    <property type="project" value="TreeGrafter"/>
</dbReference>
<evidence type="ECO:0000256" key="4">
    <source>
        <dbReference type="SAM" id="MobiDB-lite"/>
    </source>
</evidence>
<keyword evidence="6" id="KW-0418">Kinase</keyword>
<dbReference type="AlphaFoldDB" id="A0A9P7YNT5"/>
<keyword evidence="2 3" id="KW-0067">ATP-binding</keyword>
<dbReference type="SUPFAM" id="SSF56112">
    <property type="entry name" value="Protein kinase-like (PK-like)"/>
    <property type="match status" value="1"/>
</dbReference>
<dbReference type="PROSITE" id="PS00107">
    <property type="entry name" value="PROTEIN_KINASE_ATP"/>
    <property type="match status" value="1"/>
</dbReference>
<reference evidence="6" key="1">
    <citation type="journal article" date="2021" name="IMA Fungus">
        <title>Genomic characterization of three marine fungi, including Emericellopsis atlantica sp. nov. with signatures of a generalist lifestyle and marine biomass degradation.</title>
        <authorList>
            <person name="Hagestad O.C."/>
            <person name="Hou L."/>
            <person name="Andersen J.H."/>
            <person name="Hansen E.H."/>
            <person name="Altermark B."/>
            <person name="Li C."/>
            <person name="Kuhnert E."/>
            <person name="Cox R.J."/>
            <person name="Crous P.W."/>
            <person name="Spatafora J.W."/>
            <person name="Lail K."/>
            <person name="Amirebrahimi M."/>
            <person name="Lipzen A."/>
            <person name="Pangilinan J."/>
            <person name="Andreopoulos W."/>
            <person name="Hayes R.D."/>
            <person name="Ng V."/>
            <person name="Grigoriev I.V."/>
            <person name="Jackson S.A."/>
            <person name="Sutton T.D.S."/>
            <person name="Dobson A.D.W."/>
            <person name="Rama T."/>
        </authorList>
    </citation>
    <scope>NUCLEOTIDE SEQUENCE</scope>
    <source>
        <strain evidence="6">TRa018bII</strain>
    </source>
</reference>
<organism evidence="6 7">
    <name type="scientific">Amylocarpus encephaloides</name>
    <dbReference type="NCBI Taxonomy" id="45428"/>
    <lineage>
        <taxon>Eukaryota</taxon>
        <taxon>Fungi</taxon>
        <taxon>Dikarya</taxon>
        <taxon>Ascomycota</taxon>
        <taxon>Pezizomycotina</taxon>
        <taxon>Leotiomycetes</taxon>
        <taxon>Helotiales</taxon>
        <taxon>Helotiales incertae sedis</taxon>
        <taxon>Amylocarpus</taxon>
    </lineage>
</organism>
<dbReference type="SMART" id="SM00220">
    <property type="entry name" value="S_TKc"/>
    <property type="match status" value="1"/>
</dbReference>
<dbReference type="GO" id="GO:0004674">
    <property type="term" value="F:protein serine/threonine kinase activity"/>
    <property type="evidence" value="ECO:0007669"/>
    <property type="project" value="UniProtKB-KW"/>
</dbReference>
<dbReference type="Proteomes" id="UP000824998">
    <property type="component" value="Unassembled WGS sequence"/>
</dbReference>
<dbReference type="GO" id="GO:0035556">
    <property type="term" value="P:intracellular signal transduction"/>
    <property type="evidence" value="ECO:0007669"/>
    <property type="project" value="TreeGrafter"/>
</dbReference>
<accession>A0A9P7YNT5</accession>